<dbReference type="RefSeq" id="WP_192007703.1">
    <property type="nucleotide sequence ID" value="NZ_JACYTQ010000001.1"/>
</dbReference>
<dbReference type="PANTHER" id="PTHR46517:SF1">
    <property type="entry name" value="FRUCTOSE-2,6-BISPHOSPHATASE TIGAR"/>
    <property type="match status" value="1"/>
</dbReference>
<reference evidence="2 3" key="1">
    <citation type="submission" date="2020-09" db="EMBL/GenBank/DDBJ databases">
        <title>Echinicola sp. CAU 1574 isolated from sand of Sido Beach.</title>
        <authorList>
            <person name="Kim W."/>
        </authorList>
    </citation>
    <scope>NUCLEOTIDE SEQUENCE [LARGE SCALE GENOMIC DNA]</scope>
    <source>
        <strain evidence="2 3">CAU 1574</strain>
    </source>
</reference>
<proteinExistence type="predicted"/>
<dbReference type="SMART" id="SM00855">
    <property type="entry name" value="PGAM"/>
    <property type="match status" value="1"/>
</dbReference>
<gene>
    <name evidence="2" type="ORF">IFO69_02430</name>
</gene>
<dbReference type="InterPro" id="IPR001345">
    <property type="entry name" value="PG/BPGM_mutase_AS"/>
</dbReference>
<organism evidence="2 3">
    <name type="scientific">Echinicola arenosa</name>
    <dbReference type="NCBI Taxonomy" id="2774144"/>
    <lineage>
        <taxon>Bacteria</taxon>
        <taxon>Pseudomonadati</taxon>
        <taxon>Bacteroidota</taxon>
        <taxon>Cytophagia</taxon>
        <taxon>Cytophagales</taxon>
        <taxon>Cyclobacteriaceae</taxon>
        <taxon>Echinicola</taxon>
    </lineage>
</organism>
<keyword evidence="1" id="KW-0378">Hydrolase</keyword>
<dbReference type="PROSITE" id="PS00175">
    <property type="entry name" value="PG_MUTASE"/>
    <property type="match status" value="1"/>
</dbReference>
<dbReference type="PANTHER" id="PTHR46517">
    <property type="entry name" value="FRUCTOSE-2,6-BISPHOSPHATASE TIGAR"/>
    <property type="match status" value="1"/>
</dbReference>
<dbReference type="InterPro" id="IPR013078">
    <property type="entry name" value="His_Pase_superF_clade-1"/>
</dbReference>
<dbReference type="Pfam" id="PF00300">
    <property type="entry name" value="His_Phos_1"/>
    <property type="match status" value="1"/>
</dbReference>
<dbReference type="InterPro" id="IPR051695">
    <property type="entry name" value="Phosphoglycerate_Mutase"/>
</dbReference>
<protein>
    <submittedName>
        <fullName evidence="2">Histidine phosphatase family protein</fullName>
    </submittedName>
</protein>
<accession>A0ABR9AI28</accession>
<dbReference type="InterPro" id="IPR029033">
    <property type="entry name" value="His_PPase_superfam"/>
</dbReference>
<dbReference type="SUPFAM" id="SSF53254">
    <property type="entry name" value="Phosphoglycerate mutase-like"/>
    <property type="match status" value="1"/>
</dbReference>
<name>A0ABR9AI28_9BACT</name>
<dbReference type="Gene3D" id="3.40.50.1240">
    <property type="entry name" value="Phosphoglycerate mutase-like"/>
    <property type="match status" value="1"/>
</dbReference>
<dbReference type="CDD" id="cd07067">
    <property type="entry name" value="HP_PGM_like"/>
    <property type="match status" value="1"/>
</dbReference>
<evidence type="ECO:0000313" key="3">
    <source>
        <dbReference type="Proteomes" id="UP000647133"/>
    </source>
</evidence>
<evidence type="ECO:0000313" key="2">
    <source>
        <dbReference type="EMBL" id="MBD8487595.1"/>
    </source>
</evidence>
<sequence>MGTKKIYIVRHGQTDYNLKGVVQGSGIDAPINETGIKQAAAFFESHKHIKFDRVYYTGLQRTKQSIASFLKNGTPHEAVPDFNEISWGKYEGVPMSKDEHTYYQSMLSKWSEGELDYAIEGGESPNMVYNRLKKGLDYVMSKGGETVLICMHGRAMRVMLSLMLEYDLRFMDIFDHHNLGYYELTVKDDGKFILDRYNYVKHLKAKGLIG</sequence>
<dbReference type="Proteomes" id="UP000647133">
    <property type="component" value="Unassembled WGS sequence"/>
</dbReference>
<dbReference type="EMBL" id="JACYTQ010000001">
    <property type="protein sequence ID" value="MBD8487595.1"/>
    <property type="molecule type" value="Genomic_DNA"/>
</dbReference>
<comment type="caution">
    <text evidence="2">The sequence shown here is derived from an EMBL/GenBank/DDBJ whole genome shotgun (WGS) entry which is preliminary data.</text>
</comment>
<keyword evidence="3" id="KW-1185">Reference proteome</keyword>
<evidence type="ECO:0000256" key="1">
    <source>
        <dbReference type="ARBA" id="ARBA00022801"/>
    </source>
</evidence>